<gene>
    <name evidence="4" type="ORF">CYR32_15575</name>
</gene>
<evidence type="ECO:0000256" key="1">
    <source>
        <dbReference type="ARBA" id="ARBA00022729"/>
    </source>
</evidence>
<dbReference type="EMBL" id="PJZH01000019">
    <property type="protein sequence ID" value="PLR32207.1"/>
    <property type="molecule type" value="Genomic_DNA"/>
</dbReference>
<evidence type="ECO:0000313" key="4">
    <source>
        <dbReference type="EMBL" id="PLR32207.1"/>
    </source>
</evidence>
<keyword evidence="1 2" id="KW-0732">Signal</keyword>
<dbReference type="Proteomes" id="UP000234503">
    <property type="component" value="Unassembled WGS sequence"/>
</dbReference>
<comment type="caution">
    <text evidence="4">The sequence shown here is derived from an EMBL/GenBank/DDBJ whole genome shotgun (WGS) entry which is preliminary data.</text>
</comment>
<evidence type="ECO:0000259" key="3">
    <source>
        <dbReference type="Pfam" id="PF07338"/>
    </source>
</evidence>
<organism evidence="4 5">
    <name type="scientific">Chimaeribacter coloradensis</name>
    <dbReference type="NCBI Taxonomy" id="2060068"/>
    <lineage>
        <taxon>Bacteria</taxon>
        <taxon>Pseudomonadati</taxon>
        <taxon>Pseudomonadota</taxon>
        <taxon>Gammaproteobacteria</taxon>
        <taxon>Enterobacterales</taxon>
        <taxon>Yersiniaceae</taxon>
        <taxon>Chimaeribacter</taxon>
    </lineage>
</organism>
<dbReference type="InterPro" id="IPR036275">
    <property type="entry name" value="YdgH-like_sf"/>
</dbReference>
<dbReference type="InterPro" id="IPR025543">
    <property type="entry name" value="Dodecin-like"/>
</dbReference>
<dbReference type="SUPFAM" id="SSF159871">
    <property type="entry name" value="YdgH-like"/>
    <property type="match status" value="1"/>
</dbReference>
<feature type="domain" description="YdgH/BhsA/McbA-like" evidence="3">
    <location>
        <begin position="32"/>
        <end position="83"/>
    </location>
</feature>
<name>A0A2N5DXP7_9GAMM</name>
<dbReference type="InterPro" id="IPR010854">
    <property type="entry name" value="YdgH/BhsA/McbA-like_dom"/>
</dbReference>
<feature type="chain" id="PRO_5014704373" evidence="2">
    <location>
        <begin position="22"/>
        <end position="83"/>
    </location>
</feature>
<dbReference type="Gene3D" id="3.30.1660.10">
    <property type="entry name" value="Flavin-binding protein dodecin"/>
    <property type="match status" value="1"/>
</dbReference>
<reference evidence="4 5" key="1">
    <citation type="submission" date="2017-12" db="EMBL/GenBank/DDBJ databases">
        <title>Characterization of six clinical isolates of Enterochimera gen. nov., a novel genus of the Yersiniaciae family and the three species Enterochimera arupensis sp. nov., Enterochimera coloradensis sp. nov, and Enterochimera californica sp. nov.</title>
        <authorList>
            <person name="Rossi A."/>
            <person name="Fisher M."/>
        </authorList>
    </citation>
    <scope>NUCLEOTIDE SEQUENCE [LARGE SCALE GENOMIC DNA]</scope>
    <source>
        <strain evidence="5">2016-Iso4</strain>
    </source>
</reference>
<evidence type="ECO:0000313" key="5">
    <source>
        <dbReference type="Proteomes" id="UP000234503"/>
    </source>
</evidence>
<dbReference type="AlphaFoldDB" id="A0A2N5DXP7"/>
<dbReference type="Pfam" id="PF07338">
    <property type="entry name" value="YdgH_BhsA-like"/>
    <property type="match status" value="1"/>
</dbReference>
<dbReference type="OrthoDB" id="6505415at2"/>
<feature type="signal peptide" evidence="2">
    <location>
        <begin position="1"/>
        <end position="21"/>
    </location>
</feature>
<dbReference type="RefSeq" id="WP_101826043.1">
    <property type="nucleotide sequence ID" value="NZ_PJZH01000019.1"/>
</dbReference>
<evidence type="ECO:0000256" key="2">
    <source>
        <dbReference type="SAM" id="SignalP"/>
    </source>
</evidence>
<accession>A0A2N5DXP7</accession>
<protein>
    <submittedName>
        <fullName evidence="4">Multiple stress resistance protein BhsA</fullName>
    </submittedName>
</protein>
<sequence length="83" mass="8648">MKASLIITLVMGLISVNAASAAQHVDQAEGKEKIGVISASDAYNLDELSQALSAKADEKGATSYKILSASGNNRLHGVAEIYK</sequence>
<proteinExistence type="predicted"/>
<keyword evidence="5" id="KW-1185">Reference proteome</keyword>